<sequence>MCDICGVTPCDCRCPNATQKAVYICTECGEPICEDDWYWDSDDGPICERCMGEMNREQILYLCGQPLKKAEWEIEWRN</sequence>
<reference evidence="2" key="1">
    <citation type="submission" date="2016-01" db="EMBL/GenBank/DDBJ databases">
        <authorList>
            <person name="Mitreva M."/>
            <person name="Pepin K.H."/>
            <person name="Mihindukulasuriya K.A."/>
            <person name="Fulton R."/>
            <person name="Fronick C."/>
            <person name="O'Laughlin M."/>
            <person name="Miner T."/>
            <person name="Herter B."/>
            <person name="Rosa B.A."/>
            <person name="Cordes M."/>
            <person name="Tomlinson C."/>
            <person name="Wollam A."/>
            <person name="Palsikar V.B."/>
            <person name="Mardis E.R."/>
            <person name="Wilson R.K."/>
        </authorList>
    </citation>
    <scope>NUCLEOTIDE SEQUENCE [LARGE SCALE GENOMIC DNA]</scope>
    <source>
        <strain evidence="2">DNF00896</strain>
    </source>
</reference>
<proteinExistence type="predicted"/>
<accession>A0A133ZGC6</accession>
<dbReference type="RefSeq" id="WP_060931954.1">
    <property type="nucleotide sequence ID" value="NZ_KQ959842.1"/>
</dbReference>
<dbReference type="EMBL" id="LSDA01000126">
    <property type="protein sequence ID" value="KXB54514.1"/>
    <property type="molecule type" value="Genomic_DNA"/>
</dbReference>
<dbReference type="PATRIC" id="fig|467210.3.peg.2345"/>
<name>A0A133ZGC6_9FIRM</name>
<dbReference type="STRING" id="467210.HMPREF1866_02366"/>
<evidence type="ECO:0000313" key="2">
    <source>
        <dbReference type="Proteomes" id="UP000070394"/>
    </source>
</evidence>
<protein>
    <submittedName>
        <fullName evidence="1">Uncharacterized protein</fullName>
    </submittedName>
</protein>
<dbReference type="AlphaFoldDB" id="A0A133ZGC6"/>
<comment type="caution">
    <text evidence="1">The sequence shown here is derived from an EMBL/GenBank/DDBJ whole genome shotgun (WGS) entry which is preliminary data.</text>
</comment>
<dbReference type="Proteomes" id="UP000070394">
    <property type="component" value="Unassembled WGS sequence"/>
</dbReference>
<keyword evidence="2" id="KW-1185">Reference proteome</keyword>
<dbReference type="OrthoDB" id="2065891at2"/>
<evidence type="ECO:0000313" key="1">
    <source>
        <dbReference type="EMBL" id="KXB54514.1"/>
    </source>
</evidence>
<gene>
    <name evidence="1" type="ORF">HMPREF1866_02366</name>
</gene>
<organism evidence="1 2">
    <name type="scientific">Lachnoanaerobaculum saburreum</name>
    <dbReference type="NCBI Taxonomy" id="467210"/>
    <lineage>
        <taxon>Bacteria</taxon>
        <taxon>Bacillati</taxon>
        <taxon>Bacillota</taxon>
        <taxon>Clostridia</taxon>
        <taxon>Lachnospirales</taxon>
        <taxon>Lachnospiraceae</taxon>
        <taxon>Lachnoanaerobaculum</taxon>
    </lineage>
</organism>